<dbReference type="RefSeq" id="WP_385942583.1">
    <property type="nucleotide sequence ID" value="NZ_JBHSOZ010000009.1"/>
</dbReference>
<evidence type="ECO:0000313" key="4">
    <source>
        <dbReference type="Proteomes" id="UP001596142"/>
    </source>
</evidence>
<dbReference type="EMBL" id="JBHSOZ010000009">
    <property type="protein sequence ID" value="MFC5714052.1"/>
    <property type="molecule type" value="Genomic_DNA"/>
</dbReference>
<feature type="compositionally biased region" description="Basic and acidic residues" evidence="1">
    <location>
        <begin position="96"/>
        <end position="105"/>
    </location>
</feature>
<proteinExistence type="predicted"/>
<keyword evidence="4" id="KW-1185">Reference proteome</keyword>
<reference evidence="4" key="1">
    <citation type="journal article" date="2019" name="Int. J. Syst. Evol. Microbiol.">
        <title>The Global Catalogue of Microorganisms (GCM) 10K type strain sequencing project: providing services to taxonomists for standard genome sequencing and annotation.</title>
        <authorList>
            <consortium name="The Broad Institute Genomics Platform"/>
            <consortium name="The Broad Institute Genome Sequencing Center for Infectious Disease"/>
            <person name="Wu L."/>
            <person name="Ma J."/>
        </authorList>
    </citation>
    <scope>NUCLEOTIDE SEQUENCE [LARGE SCALE GENOMIC DNA]</scope>
    <source>
        <strain evidence="4">CECT 7184</strain>
    </source>
</reference>
<accession>A0ABW0YTG7</accession>
<keyword evidence="2" id="KW-1133">Transmembrane helix</keyword>
<evidence type="ECO:0000256" key="2">
    <source>
        <dbReference type="SAM" id="Phobius"/>
    </source>
</evidence>
<evidence type="ECO:0000256" key="1">
    <source>
        <dbReference type="SAM" id="MobiDB-lite"/>
    </source>
</evidence>
<keyword evidence="2" id="KW-0812">Transmembrane</keyword>
<evidence type="ECO:0000313" key="3">
    <source>
        <dbReference type="EMBL" id="MFC5714052.1"/>
    </source>
</evidence>
<name>A0ABW0YTG7_9BACI</name>
<dbReference type="Proteomes" id="UP001596142">
    <property type="component" value="Unassembled WGS sequence"/>
</dbReference>
<protein>
    <recommendedName>
        <fullName evidence="5">Sporulation and spore germination</fullName>
    </recommendedName>
</protein>
<organism evidence="3 4">
    <name type="scientific">Thalassorhabdus alkalitolerans</name>
    <dbReference type="NCBI Taxonomy" id="2282697"/>
    <lineage>
        <taxon>Bacteria</taxon>
        <taxon>Bacillati</taxon>
        <taxon>Bacillota</taxon>
        <taxon>Bacilli</taxon>
        <taxon>Bacillales</taxon>
        <taxon>Bacillaceae</taxon>
        <taxon>Thalassorhabdus</taxon>
    </lineage>
</organism>
<comment type="caution">
    <text evidence="3">The sequence shown here is derived from an EMBL/GenBank/DDBJ whole genome shotgun (WGS) entry which is preliminary data.</text>
</comment>
<sequence>MKIRDFQRQHIENTLRDMPEIRDSRSKAEIYSLIKKKQSKEGRKKKWLMPATAFMVACTVFLLLFPSLLNEMFQSVSSHNQEAGLVRSGDSQVKPSIEERGPMENGKSEHYFAEDFTAERADVDTALTMGGEKYTPALQQQDLKNNETTITTPYMDPGAKFVIPLTFIVKADQTEEEAIIHLANDYAREELGLDPVFSEDILWESTADKVMEAHFLKDAQGLSSVESQMLFTGMIESFRYNSVEKVLFYENGNKGVSIGNYGLIEELEVSESNRGYYAYETETGYQLLVSGNSVQAPVYNEANELLSFKETIKAMEEYEETGETDSVIPEGVSVEEVIERNSEVTIKLSEESVLPEEEHMKIMMDAFLLTAKDFNYEEVRIEHNVSEYGEIYKLNEQLPAAIAPNVIGYQR</sequence>
<feature type="transmembrane region" description="Helical" evidence="2">
    <location>
        <begin position="47"/>
        <end position="69"/>
    </location>
</feature>
<feature type="region of interest" description="Disordered" evidence="1">
    <location>
        <begin position="80"/>
        <end position="105"/>
    </location>
</feature>
<gene>
    <name evidence="3" type="ORF">ACFPU1_14920</name>
</gene>
<evidence type="ECO:0008006" key="5">
    <source>
        <dbReference type="Google" id="ProtNLM"/>
    </source>
</evidence>
<keyword evidence="2" id="KW-0472">Membrane</keyword>